<dbReference type="OMA" id="CSCRIAE"/>
<keyword evidence="1" id="KW-0175">Coiled coil</keyword>
<proteinExistence type="predicted"/>
<evidence type="ECO:0000313" key="3">
    <source>
        <dbReference type="EMBL" id="EEQ33725.1"/>
    </source>
</evidence>
<name>C5FUZ1_ARTOC</name>
<feature type="region of interest" description="Disordered" evidence="2">
    <location>
        <begin position="1"/>
        <end position="22"/>
    </location>
</feature>
<feature type="compositionally biased region" description="Polar residues" evidence="2">
    <location>
        <begin position="568"/>
        <end position="579"/>
    </location>
</feature>
<gene>
    <name evidence="3" type="ORF">MCYG_06544</name>
</gene>
<sequence>MSRASPAPSDLAYLQSKSDRHSVDVQSKVAFLNRLASPSPSSPAPLPPSTTTHAALQRAILGREEAEEALKATTEELNEARQRERRVSERLESLLGELHTFKERQSQERALFEKEIRRARKEAFRASSNLVKAQEELKSSRGEIKGLKDEVRMEREAKEKAKQEAFERAYTLAGLTEENEVLKERIRAIETDNQSDILEARAEVMRGETPSSRLRKSSINPMSWSPASRGKKRDHPESREQMSPIRKKNVQQQVDFRSSLKSPTKLMPGRELVPFEHEEEPLKLINKEREIIQELEEDLRWEKLMRRRAEDMIDFLKLECQFKRCSCRIAERQGVKYVHDLDWERICPAEEQEKKSAAKIPSPLPAREPSPQPQIAQESIAPESADMDTPDAAPASDDLLPEPTVVFCPDTGTFKAIPSPVRKAESVKSEQSSSRPPPNPAEPQPKPRWSLQDDPIQAPNPVVLRKRSQELPSIAPLETSHSPPPPRPRMQEQPVDINPRKRYVTPLPLDQRQRQHNTNAEIKTITTTKTVPLNPEKPSTDPSAKLPGTPISREEALAQIRARRDRTQSALKRSASANDASHRPRTMSRATTPSNGVRSLSRAESIASRTKAGRRGFSSSSHGY</sequence>
<evidence type="ECO:0000256" key="2">
    <source>
        <dbReference type="SAM" id="MobiDB-lite"/>
    </source>
</evidence>
<dbReference type="PANTHER" id="PTHR42041:SF1">
    <property type="entry name" value="DNA ENDONUCLEASE ACTIVATOR CTP1 C-TERMINAL DOMAIN-CONTAINING PROTEIN"/>
    <property type="match status" value="1"/>
</dbReference>
<evidence type="ECO:0000256" key="1">
    <source>
        <dbReference type="SAM" id="Coils"/>
    </source>
</evidence>
<dbReference type="STRING" id="554155.C5FUZ1"/>
<feature type="compositionally biased region" description="Polar residues" evidence="2">
    <location>
        <begin position="209"/>
        <end position="226"/>
    </location>
</feature>
<keyword evidence="4" id="KW-1185">Reference proteome</keyword>
<feature type="region of interest" description="Disordered" evidence="2">
    <location>
        <begin position="200"/>
        <end position="265"/>
    </location>
</feature>
<reference evidence="4" key="1">
    <citation type="journal article" date="2012" name="MBio">
        <title>Comparative genome analysis of Trichophyton rubrum and related dermatophytes reveals candidate genes involved in infection.</title>
        <authorList>
            <person name="Martinez D.A."/>
            <person name="Oliver B.G."/>
            <person name="Graeser Y."/>
            <person name="Goldberg J.M."/>
            <person name="Li W."/>
            <person name="Martinez-Rossi N.M."/>
            <person name="Monod M."/>
            <person name="Shelest E."/>
            <person name="Barton R.C."/>
            <person name="Birch E."/>
            <person name="Brakhage A.A."/>
            <person name="Chen Z."/>
            <person name="Gurr S.J."/>
            <person name="Heiman D."/>
            <person name="Heitman J."/>
            <person name="Kosti I."/>
            <person name="Rossi A."/>
            <person name="Saif S."/>
            <person name="Samalova M."/>
            <person name="Saunders C.W."/>
            <person name="Shea T."/>
            <person name="Summerbell R.C."/>
            <person name="Xu J."/>
            <person name="Young S."/>
            <person name="Zeng Q."/>
            <person name="Birren B.W."/>
            <person name="Cuomo C.A."/>
            <person name="White T.C."/>
        </authorList>
    </citation>
    <scope>NUCLEOTIDE SEQUENCE [LARGE SCALE GENOMIC DNA]</scope>
    <source>
        <strain evidence="4">ATCC MYA-4605 / CBS 113480</strain>
    </source>
</reference>
<dbReference type="RefSeq" id="XP_002844580.1">
    <property type="nucleotide sequence ID" value="XM_002844534.1"/>
</dbReference>
<feature type="compositionally biased region" description="Pro residues" evidence="2">
    <location>
        <begin position="435"/>
        <end position="446"/>
    </location>
</feature>
<dbReference type="EMBL" id="DS995706">
    <property type="protein sequence ID" value="EEQ33725.1"/>
    <property type="molecule type" value="Genomic_DNA"/>
</dbReference>
<dbReference type="Proteomes" id="UP000002035">
    <property type="component" value="Unassembled WGS sequence"/>
</dbReference>
<dbReference type="OrthoDB" id="4495335at2759"/>
<protein>
    <submittedName>
        <fullName evidence="3">Uncharacterized protein</fullName>
    </submittedName>
</protein>
<dbReference type="AlphaFoldDB" id="C5FUZ1"/>
<dbReference type="HOGENOM" id="CLU_395924_0_0_1"/>
<feature type="coiled-coil region" evidence="1">
    <location>
        <begin position="56"/>
        <end position="192"/>
    </location>
</feature>
<dbReference type="PANTHER" id="PTHR42041">
    <property type="entry name" value="DNA ENDONUCLEASE ACTIVATOR CTP1 C-TERMINAL DOMAIN-CONTAINING PROTEIN"/>
    <property type="match status" value="1"/>
</dbReference>
<dbReference type="GeneID" id="9222355"/>
<feature type="compositionally biased region" description="Polar residues" evidence="2">
    <location>
        <begin position="250"/>
        <end position="262"/>
    </location>
</feature>
<feature type="compositionally biased region" description="Polar residues" evidence="2">
    <location>
        <begin position="588"/>
        <end position="598"/>
    </location>
</feature>
<accession>C5FUZ1</accession>
<dbReference type="VEuPathDB" id="FungiDB:MCYG_06544"/>
<dbReference type="eggNOG" id="ENOG502RY7V">
    <property type="taxonomic scope" value="Eukaryota"/>
</dbReference>
<evidence type="ECO:0000313" key="4">
    <source>
        <dbReference type="Proteomes" id="UP000002035"/>
    </source>
</evidence>
<feature type="compositionally biased region" description="Polar residues" evidence="2">
    <location>
        <begin position="516"/>
        <end position="531"/>
    </location>
</feature>
<feature type="region of interest" description="Disordered" evidence="2">
    <location>
        <begin position="354"/>
        <end position="624"/>
    </location>
</feature>
<feature type="compositionally biased region" description="Pro residues" evidence="2">
    <location>
        <begin position="362"/>
        <end position="372"/>
    </location>
</feature>
<organism evidence="3 4">
    <name type="scientific">Arthroderma otae (strain ATCC MYA-4605 / CBS 113480)</name>
    <name type="common">Microsporum canis</name>
    <dbReference type="NCBI Taxonomy" id="554155"/>
    <lineage>
        <taxon>Eukaryota</taxon>
        <taxon>Fungi</taxon>
        <taxon>Dikarya</taxon>
        <taxon>Ascomycota</taxon>
        <taxon>Pezizomycotina</taxon>
        <taxon>Eurotiomycetes</taxon>
        <taxon>Eurotiomycetidae</taxon>
        <taxon>Onygenales</taxon>
        <taxon>Arthrodermataceae</taxon>
        <taxon>Microsporum</taxon>
    </lineage>
</organism>